<proteinExistence type="predicted"/>
<accession>A0A813JVA7</accession>
<dbReference type="EMBL" id="CAJNNW010026827">
    <property type="protein sequence ID" value="CAE8687963.1"/>
    <property type="molecule type" value="Genomic_DNA"/>
</dbReference>
<protein>
    <submittedName>
        <fullName evidence="1">Uncharacterized protein</fullName>
    </submittedName>
</protein>
<evidence type="ECO:0000313" key="1">
    <source>
        <dbReference type="EMBL" id="CAE8687963.1"/>
    </source>
</evidence>
<evidence type="ECO:0000313" key="2">
    <source>
        <dbReference type="Proteomes" id="UP000626109"/>
    </source>
</evidence>
<sequence>CLIFFDFLLRITQRREVIGAIGASPLGRLLLRLDDTAGRFSEKIEMGSIGRRIPFGLSGPGSQADEHLKKQWDLSDKIGDEEGCQLLTLSGDADCF</sequence>
<gene>
    <name evidence="1" type="ORF">PGLA2088_LOCUS25703</name>
</gene>
<organism evidence="1 2">
    <name type="scientific">Polarella glacialis</name>
    <name type="common">Dinoflagellate</name>
    <dbReference type="NCBI Taxonomy" id="89957"/>
    <lineage>
        <taxon>Eukaryota</taxon>
        <taxon>Sar</taxon>
        <taxon>Alveolata</taxon>
        <taxon>Dinophyceae</taxon>
        <taxon>Suessiales</taxon>
        <taxon>Suessiaceae</taxon>
        <taxon>Polarella</taxon>
    </lineage>
</organism>
<dbReference type="AlphaFoldDB" id="A0A813JVA7"/>
<feature type="non-terminal residue" evidence="1">
    <location>
        <position position="1"/>
    </location>
</feature>
<dbReference type="Proteomes" id="UP000626109">
    <property type="component" value="Unassembled WGS sequence"/>
</dbReference>
<name>A0A813JVA7_POLGL</name>
<reference evidence="1" key="1">
    <citation type="submission" date="2021-02" db="EMBL/GenBank/DDBJ databases">
        <authorList>
            <person name="Dougan E. K."/>
            <person name="Rhodes N."/>
            <person name="Thang M."/>
            <person name="Chan C."/>
        </authorList>
    </citation>
    <scope>NUCLEOTIDE SEQUENCE</scope>
</reference>
<comment type="caution">
    <text evidence="1">The sequence shown here is derived from an EMBL/GenBank/DDBJ whole genome shotgun (WGS) entry which is preliminary data.</text>
</comment>